<proteinExistence type="predicted"/>
<comment type="caution">
    <text evidence="4">The sequence shown here is derived from an EMBL/GenBank/DDBJ whole genome shotgun (WGS) entry which is preliminary data.</text>
</comment>
<keyword evidence="3" id="KW-0812">Transmembrane</keyword>
<evidence type="ECO:0000256" key="3">
    <source>
        <dbReference type="SAM" id="Phobius"/>
    </source>
</evidence>
<protein>
    <recommendedName>
        <fullName evidence="6">SAM domain-containing protein</fullName>
    </recommendedName>
</protein>
<accession>A0AAE0H1Q7</accession>
<evidence type="ECO:0000256" key="2">
    <source>
        <dbReference type="SAM" id="MobiDB-lite"/>
    </source>
</evidence>
<reference evidence="4 5" key="1">
    <citation type="journal article" date="2015" name="Genome Biol. Evol.">
        <title>Comparative Genomics of a Bacterivorous Green Alga Reveals Evolutionary Causalities and Consequences of Phago-Mixotrophic Mode of Nutrition.</title>
        <authorList>
            <person name="Burns J.A."/>
            <person name="Paasch A."/>
            <person name="Narechania A."/>
            <person name="Kim E."/>
        </authorList>
    </citation>
    <scope>NUCLEOTIDE SEQUENCE [LARGE SCALE GENOMIC DNA]</scope>
    <source>
        <strain evidence="4 5">PLY_AMNH</strain>
    </source>
</reference>
<dbReference type="EMBL" id="LGRX02000532">
    <property type="protein sequence ID" value="KAK3288266.1"/>
    <property type="molecule type" value="Genomic_DNA"/>
</dbReference>
<keyword evidence="1" id="KW-0732">Signal</keyword>
<feature type="region of interest" description="Disordered" evidence="2">
    <location>
        <begin position="830"/>
        <end position="852"/>
    </location>
</feature>
<dbReference type="PANTHER" id="PTHR47988">
    <property type="entry name" value="SOMATIC EMBRYOGENESIS RECEPTOR KINASE 1"/>
    <property type="match status" value="1"/>
</dbReference>
<name>A0AAE0H1Q7_9CHLO</name>
<feature type="non-terminal residue" evidence="4">
    <location>
        <position position="852"/>
    </location>
</feature>
<evidence type="ECO:0000313" key="5">
    <source>
        <dbReference type="Proteomes" id="UP001190700"/>
    </source>
</evidence>
<organism evidence="4 5">
    <name type="scientific">Cymbomonas tetramitiformis</name>
    <dbReference type="NCBI Taxonomy" id="36881"/>
    <lineage>
        <taxon>Eukaryota</taxon>
        <taxon>Viridiplantae</taxon>
        <taxon>Chlorophyta</taxon>
        <taxon>Pyramimonadophyceae</taxon>
        <taxon>Pyramimonadales</taxon>
        <taxon>Pyramimonadaceae</taxon>
        <taxon>Cymbomonas</taxon>
    </lineage>
</organism>
<evidence type="ECO:0000313" key="4">
    <source>
        <dbReference type="EMBL" id="KAK3288266.1"/>
    </source>
</evidence>
<dbReference type="AlphaFoldDB" id="A0AAE0H1Q7"/>
<evidence type="ECO:0008006" key="6">
    <source>
        <dbReference type="Google" id="ProtNLM"/>
    </source>
</evidence>
<sequence>MASATTILQTTKYQECNANPDSCQSLSLNFNSLTGTVPTELGALTAMQSFFPGEVCGRECAQEPGKLVMTVSACSGTRVCAEAGSGVRWWAQGVVAGRRVWVGEAATGKRGSLNFNSLTGTAAPEAAAGRKLQQLSKGIRKREQGRAGLGRQTWPTQAVWWQAGTRQGRPVRAGRARQVALTQGSLLAQACGGEAATGNREPGKLVMTASACSGTRVCAEAASGVRCRAQGVVTGMRVWVGEAAADHPKAVREPGKLVMTASACSGTRVCAEAASGVRCRAQGNVAGRRVWVGEAATGKRGYLYSNSMTGTVPTELGALTAMQSFFPGEVCGRECAQEPGKLVMTVSACSGTRVCAEAGSGVRWWAQGVVAGRRVWVGEAATGKRGSLNFNSLTGTVPTELGALTAMQSFFPGEVCGRECAQEPGKLVMTVSACSGTRVCAEAGSGVRWWAQGVVAGRRVWVGEAATGKRGQRRGVVTGNGGEGEAARMQQQAGSFSSAVADQELTWPGQSARKVAQTYLYSNSMTGTVPTELGALTAMQSFRVEYNRNLCGDIPADVTVYSTAGTLLGQACPVAAGTSEDGGGGSSSPLMGILLPVLLGGAVLVGLSAALYFYFSGTVVDGGEDSEGGQMEPLARCLQICVSGKGNAGEPLTPISMASNPTFFIVDAPANCADEPHPDDDGGQEAQAIAMIAEAGGRSCQQMPATRLCDYSISEVRQWVERLGIPGAVFEELQVGGALLCGLTEEECDFLSAAHAATLLLAVKEKLREEGRGTTGGEEGDAGHTNVMAQTAAAQHGMGAGVDVTRRHRTVSNEGASLLVEEQMNEEGVQAVAEGMQEEKEEEEEEEEAGGW</sequence>
<dbReference type="Proteomes" id="UP001190700">
    <property type="component" value="Unassembled WGS sequence"/>
</dbReference>
<keyword evidence="5" id="KW-1185">Reference proteome</keyword>
<keyword evidence="3" id="KW-1133">Transmembrane helix</keyword>
<feature type="compositionally biased region" description="Acidic residues" evidence="2">
    <location>
        <begin position="839"/>
        <end position="852"/>
    </location>
</feature>
<keyword evidence="3" id="KW-0472">Membrane</keyword>
<evidence type="ECO:0000256" key="1">
    <source>
        <dbReference type="ARBA" id="ARBA00022729"/>
    </source>
</evidence>
<gene>
    <name evidence="4" type="ORF">CYMTET_4251</name>
</gene>
<feature type="transmembrane region" description="Helical" evidence="3">
    <location>
        <begin position="593"/>
        <end position="615"/>
    </location>
</feature>